<dbReference type="AlphaFoldDB" id="A0A1W1BSN6"/>
<dbReference type="SUPFAM" id="SSF55874">
    <property type="entry name" value="ATPase domain of HSP90 chaperone/DNA topoisomerase II/histidine kinase"/>
    <property type="match status" value="1"/>
</dbReference>
<reference evidence="9" key="1">
    <citation type="submission" date="2016-10" db="EMBL/GenBank/DDBJ databases">
        <authorList>
            <person name="de Groot N.N."/>
        </authorList>
    </citation>
    <scope>NUCLEOTIDE SEQUENCE</scope>
</reference>
<name>A0A1W1BSN6_9ZZZZ</name>
<feature type="transmembrane region" description="Helical" evidence="7">
    <location>
        <begin position="12"/>
        <end position="36"/>
    </location>
</feature>
<dbReference type="EC" id="2.7.13.3" evidence="2"/>
<keyword evidence="7" id="KW-0812">Transmembrane</keyword>
<feature type="domain" description="Histidine kinase" evidence="8">
    <location>
        <begin position="139"/>
        <end position="341"/>
    </location>
</feature>
<keyword evidence="7" id="KW-1133">Transmembrane helix</keyword>
<keyword evidence="3" id="KW-0597">Phosphoprotein</keyword>
<keyword evidence="5 9" id="KW-0418">Kinase</keyword>
<dbReference type="Pfam" id="PF02518">
    <property type="entry name" value="HATPase_c"/>
    <property type="match status" value="1"/>
</dbReference>
<dbReference type="SUPFAM" id="SSF47384">
    <property type="entry name" value="Homodimeric domain of signal transducing histidine kinase"/>
    <property type="match status" value="1"/>
</dbReference>
<feature type="transmembrane region" description="Helical" evidence="7">
    <location>
        <begin position="42"/>
        <end position="64"/>
    </location>
</feature>
<keyword evidence="7" id="KW-0472">Membrane</keyword>
<gene>
    <name evidence="9" type="ORF">MNB_SV-6-1700</name>
</gene>
<dbReference type="InterPro" id="IPR004358">
    <property type="entry name" value="Sig_transdc_His_kin-like_C"/>
</dbReference>
<evidence type="ECO:0000256" key="3">
    <source>
        <dbReference type="ARBA" id="ARBA00022553"/>
    </source>
</evidence>
<dbReference type="PROSITE" id="PS50109">
    <property type="entry name" value="HIS_KIN"/>
    <property type="match status" value="1"/>
</dbReference>
<evidence type="ECO:0000259" key="8">
    <source>
        <dbReference type="PROSITE" id="PS50109"/>
    </source>
</evidence>
<sequence length="341" mass="38896">MDIFTRPSVTQFILLRISILAVAILALFYILLVYILGRGEDVWLDISLLAIAMGIIMLASYIGAKRVETRLDAINNSLQNFTTTKKLPTNMSTFTKEFDDISKNLAKVLQRAKKRESDKQKYSAKLKLKNRQRGEMISAIAHEFRNPISSIMGYAQTLHEDRDISRATEEKFLEKIYNNGQKIEDLLSRLILWNKFESGDTKLHMSSFSIYHLIEESIASLEDRYRDRTITIAGDDRTISADRTLIEIVLKNLIENAIKYSDDEVIVKISPDKISVIDSGAGISESDISKVTKKFYRSPTHNWDNSMGLGLSIVKTILNLHNTKLHIESIEKKGSTFYFTM</sequence>
<evidence type="ECO:0000313" key="9">
    <source>
        <dbReference type="EMBL" id="SFV56495.1"/>
    </source>
</evidence>
<dbReference type="PANTHER" id="PTHR43711:SF1">
    <property type="entry name" value="HISTIDINE KINASE 1"/>
    <property type="match status" value="1"/>
</dbReference>
<dbReference type="EMBL" id="FPHC01000039">
    <property type="protein sequence ID" value="SFV56495.1"/>
    <property type="molecule type" value="Genomic_DNA"/>
</dbReference>
<accession>A0A1W1BSN6</accession>
<dbReference type="Gene3D" id="3.30.565.10">
    <property type="entry name" value="Histidine kinase-like ATPase, C-terminal domain"/>
    <property type="match status" value="1"/>
</dbReference>
<keyword evidence="6" id="KW-0902">Two-component regulatory system</keyword>
<dbReference type="InterPro" id="IPR036097">
    <property type="entry name" value="HisK_dim/P_sf"/>
</dbReference>
<evidence type="ECO:0000256" key="2">
    <source>
        <dbReference type="ARBA" id="ARBA00012438"/>
    </source>
</evidence>
<comment type="catalytic activity">
    <reaction evidence="1">
        <text>ATP + protein L-histidine = ADP + protein N-phospho-L-histidine.</text>
        <dbReference type="EC" id="2.7.13.3"/>
    </reaction>
</comment>
<dbReference type="GO" id="GO:0000155">
    <property type="term" value="F:phosphorelay sensor kinase activity"/>
    <property type="evidence" value="ECO:0007669"/>
    <property type="project" value="InterPro"/>
</dbReference>
<dbReference type="Pfam" id="PF00512">
    <property type="entry name" value="HisKA"/>
    <property type="match status" value="1"/>
</dbReference>
<evidence type="ECO:0000256" key="1">
    <source>
        <dbReference type="ARBA" id="ARBA00000085"/>
    </source>
</evidence>
<protein>
    <recommendedName>
        <fullName evidence="2">histidine kinase</fullName>
        <ecNumber evidence="2">2.7.13.3</ecNumber>
    </recommendedName>
</protein>
<keyword evidence="4" id="KW-0808">Transferase</keyword>
<evidence type="ECO:0000256" key="6">
    <source>
        <dbReference type="ARBA" id="ARBA00023012"/>
    </source>
</evidence>
<dbReference type="CDD" id="cd00082">
    <property type="entry name" value="HisKA"/>
    <property type="match status" value="1"/>
</dbReference>
<dbReference type="SMART" id="SM00388">
    <property type="entry name" value="HisKA"/>
    <property type="match status" value="1"/>
</dbReference>
<dbReference type="InterPro" id="IPR003594">
    <property type="entry name" value="HATPase_dom"/>
</dbReference>
<evidence type="ECO:0000256" key="5">
    <source>
        <dbReference type="ARBA" id="ARBA00022777"/>
    </source>
</evidence>
<organism evidence="9">
    <name type="scientific">hydrothermal vent metagenome</name>
    <dbReference type="NCBI Taxonomy" id="652676"/>
    <lineage>
        <taxon>unclassified sequences</taxon>
        <taxon>metagenomes</taxon>
        <taxon>ecological metagenomes</taxon>
    </lineage>
</organism>
<proteinExistence type="predicted"/>
<dbReference type="InterPro" id="IPR050736">
    <property type="entry name" value="Sensor_HK_Regulatory"/>
</dbReference>
<evidence type="ECO:0000256" key="7">
    <source>
        <dbReference type="SAM" id="Phobius"/>
    </source>
</evidence>
<dbReference type="PANTHER" id="PTHR43711">
    <property type="entry name" value="TWO-COMPONENT HISTIDINE KINASE"/>
    <property type="match status" value="1"/>
</dbReference>
<dbReference type="Gene3D" id="1.10.287.130">
    <property type="match status" value="1"/>
</dbReference>
<dbReference type="SMART" id="SM00387">
    <property type="entry name" value="HATPase_c"/>
    <property type="match status" value="1"/>
</dbReference>
<dbReference type="CDD" id="cd00075">
    <property type="entry name" value="HATPase"/>
    <property type="match status" value="1"/>
</dbReference>
<evidence type="ECO:0000256" key="4">
    <source>
        <dbReference type="ARBA" id="ARBA00022679"/>
    </source>
</evidence>
<dbReference type="PRINTS" id="PR00344">
    <property type="entry name" value="BCTRLSENSOR"/>
</dbReference>
<dbReference type="InterPro" id="IPR003661">
    <property type="entry name" value="HisK_dim/P_dom"/>
</dbReference>
<dbReference type="InterPro" id="IPR036890">
    <property type="entry name" value="HATPase_C_sf"/>
</dbReference>
<dbReference type="InterPro" id="IPR005467">
    <property type="entry name" value="His_kinase_dom"/>
</dbReference>